<gene>
    <name evidence="1" type="ORF">AWB78_08418</name>
</gene>
<sequence length="426" mass="47091">MAAARLPVIRPEAIVCGRINKTLRVITSLRRVTYTDLSFAMKIPYSPLRTDLNFELDDGRVHEELNKKIESLNRPYKSSNGPLNFLGNAGYVAGNSFKFAAKSAKFASSSLGDYKKWMLFGGGAATLYGAWDLFSTSSLGISDLMRFQCQNGVAAAYSGFYPKVLSKIGDNLDCLAEATKGVTFRHTIGASMHEEMDHLTTQQIERPRELLDFIKNNIDEINSSYLEKGVNCISYVAPLIDLLKSLDKRDEKFVQLGRAALRRLADLTDTCSQDEYDSLGRFLDSLLNPSFQHTFGSGDLADLFKMDFLSNKRQASLMVCLAASSGEKTLGDGTMREDVQCYSNRAQLADRFATAPECATAVVDKIEDVLQKRPRYNDSQSLAILAEVARTANSAINMRLGESPSVTEILNAKVDTNSDIKKVVLK</sequence>
<dbReference type="AlphaFoldDB" id="A0A158EK08"/>
<reference evidence="1" key="1">
    <citation type="submission" date="2016-01" db="EMBL/GenBank/DDBJ databases">
        <authorList>
            <person name="Peeters C."/>
        </authorList>
    </citation>
    <scope>NUCLEOTIDE SEQUENCE</scope>
    <source>
        <strain evidence="1">LMG 29321</strain>
    </source>
</reference>
<keyword evidence="2" id="KW-1185">Reference proteome</keyword>
<name>A0A158EK08_9BURK</name>
<protein>
    <submittedName>
        <fullName evidence="1">Uncharacterized protein</fullName>
    </submittedName>
</protein>
<dbReference type="EMBL" id="FCOX02000166">
    <property type="protein sequence ID" value="SAL07103.1"/>
    <property type="molecule type" value="Genomic_DNA"/>
</dbReference>
<dbReference type="RefSeq" id="WP_198399479.1">
    <property type="nucleotide sequence ID" value="NZ_FCOX02000166.1"/>
</dbReference>
<comment type="caution">
    <text evidence="1">The sequence shown here is derived from an EMBL/GenBank/DDBJ whole genome shotgun (WGS) entry which is preliminary data.</text>
</comment>
<evidence type="ECO:0000313" key="2">
    <source>
        <dbReference type="Proteomes" id="UP000071859"/>
    </source>
</evidence>
<dbReference type="Proteomes" id="UP000071859">
    <property type="component" value="Unassembled WGS sequence"/>
</dbReference>
<proteinExistence type="predicted"/>
<accession>A0A158EK08</accession>
<organism evidence="1 2">
    <name type="scientific">Caballeronia calidae</name>
    <dbReference type="NCBI Taxonomy" id="1777139"/>
    <lineage>
        <taxon>Bacteria</taxon>
        <taxon>Pseudomonadati</taxon>
        <taxon>Pseudomonadota</taxon>
        <taxon>Betaproteobacteria</taxon>
        <taxon>Burkholderiales</taxon>
        <taxon>Burkholderiaceae</taxon>
        <taxon>Caballeronia</taxon>
    </lineage>
</organism>
<evidence type="ECO:0000313" key="1">
    <source>
        <dbReference type="EMBL" id="SAL07103.1"/>
    </source>
</evidence>